<reference evidence="2 3" key="1">
    <citation type="submission" date="2021-04" db="EMBL/GenBank/DDBJ databases">
        <title>Whole-genome sequencing of Saccharopolyspora endophytica KCTC 19397.</title>
        <authorList>
            <person name="Ay H."/>
            <person name="Saygin H."/>
            <person name="Sahin N."/>
        </authorList>
    </citation>
    <scope>NUCLEOTIDE SEQUENCE [LARGE SCALE GENOMIC DNA]</scope>
    <source>
        <strain evidence="2 3">KCTC 19397</strain>
    </source>
</reference>
<sequence>MTLSDHRVAPQDSFDPDVDLDLPVQTRRDSVETEDDESHVIRGYD</sequence>
<organism evidence="2 3">
    <name type="scientific">Saccharopolyspora endophytica</name>
    <dbReference type="NCBI Taxonomy" id="543886"/>
    <lineage>
        <taxon>Bacteria</taxon>
        <taxon>Bacillati</taxon>
        <taxon>Actinomycetota</taxon>
        <taxon>Actinomycetes</taxon>
        <taxon>Pseudonocardiales</taxon>
        <taxon>Pseudonocardiaceae</taxon>
        <taxon>Saccharopolyspora</taxon>
    </lineage>
</organism>
<dbReference type="Proteomes" id="UP000674084">
    <property type="component" value="Unassembled WGS sequence"/>
</dbReference>
<comment type="caution">
    <text evidence="2">The sequence shown here is derived from an EMBL/GenBank/DDBJ whole genome shotgun (WGS) entry which is preliminary data.</text>
</comment>
<feature type="region of interest" description="Disordered" evidence="1">
    <location>
        <begin position="1"/>
        <end position="45"/>
    </location>
</feature>
<dbReference type="EMBL" id="JAGPXE010000003">
    <property type="protein sequence ID" value="MBQ0924155.1"/>
    <property type="molecule type" value="Genomic_DNA"/>
</dbReference>
<dbReference type="RefSeq" id="WP_165944039.1">
    <property type="nucleotide sequence ID" value="NZ_JAGPXE010000003.1"/>
</dbReference>
<proteinExistence type="predicted"/>
<evidence type="ECO:0000313" key="2">
    <source>
        <dbReference type="EMBL" id="MBQ0924155.1"/>
    </source>
</evidence>
<name>A0ABS5DCY7_9PSEU</name>
<gene>
    <name evidence="2" type="ORF">KBO27_09395</name>
</gene>
<evidence type="ECO:0000256" key="1">
    <source>
        <dbReference type="SAM" id="MobiDB-lite"/>
    </source>
</evidence>
<accession>A0ABS5DCY7</accession>
<protein>
    <submittedName>
        <fullName evidence="2">Uncharacterized protein</fullName>
    </submittedName>
</protein>
<keyword evidence="3" id="KW-1185">Reference proteome</keyword>
<evidence type="ECO:0000313" key="3">
    <source>
        <dbReference type="Proteomes" id="UP000674084"/>
    </source>
</evidence>